<evidence type="ECO:0000313" key="5">
    <source>
        <dbReference type="EMBL" id="KAH3819544.1"/>
    </source>
</evidence>
<dbReference type="PANTHER" id="PTHR10656">
    <property type="entry name" value="CELL FATE DETERMINING PROTEIN MAB21-RELATED"/>
    <property type="match status" value="1"/>
</dbReference>
<dbReference type="EMBL" id="JAIWYP010000005">
    <property type="protein sequence ID" value="KAH3819544.1"/>
    <property type="molecule type" value="Genomic_DNA"/>
</dbReference>
<dbReference type="Gene3D" id="1.10.1410.40">
    <property type="match status" value="1"/>
</dbReference>
<reference evidence="5" key="1">
    <citation type="journal article" date="2019" name="bioRxiv">
        <title>The Genome of the Zebra Mussel, Dreissena polymorpha: A Resource for Invasive Species Research.</title>
        <authorList>
            <person name="McCartney M.A."/>
            <person name="Auch B."/>
            <person name="Kono T."/>
            <person name="Mallez S."/>
            <person name="Zhang Y."/>
            <person name="Obille A."/>
            <person name="Becker A."/>
            <person name="Abrahante J.E."/>
            <person name="Garbe J."/>
            <person name="Badalamenti J.P."/>
            <person name="Herman A."/>
            <person name="Mangelson H."/>
            <person name="Liachko I."/>
            <person name="Sullivan S."/>
            <person name="Sone E.D."/>
            <person name="Koren S."/>
            <person name="Silverstein K.A.T."/>
            <person name="Beckman K.B."/>
            <person name="Gohl D.M."/>
        </authorList>
    </citation>
    <scope>NUCLEOTIDE SEQUENCE</scope>
    <source>
        <strain evidence="5">Duluth1</strain>
        <tissue evidence="5">Whole animal</tissue>
    </source>
</reference>
<evidence type="ECO:0000313" key="6">
    <source>
        <dbReference type="Proteomes" id="UP000828390"/>
    </source>
</evidence>
<dbReference type="Pfam" id="PF03281">
    <property type="entry name" value="Mab-21"/>
    <property type="match status" value="1"/>
</dbReference>
<evidence type="ECO:0000259" key="4">
    <source>
        <dbReference type="Pfam" id="PF20266"/>
    </source>
</evidence>
<dbReference type="Pfam" id="PF20266">
    <property type="entry name" value="Mab-21_C"/>
    <property type="match status" value="1"/>
</dbReference>
<protein>
    <submittedName>
        <fullName evidence="5">Uncharacterized protein</fullName>
    </submittedName>
</protein>
<reference evidence="5" key="2">
    <citation type="submission" date="2020-11" db="EMBL/GenBank/DDBJ databases">
        <authorList>
            <person name="McCartney M.A."/>
            <person name="Auch B."/>
            <person name="Kono T."/>
            <person name="Mallez S."/>
            <person name="Becker A."/>
            <person name="Gohl D.M."/>
            <person name="Silverstein K.A.T."/>
            <person name="Koren S."/>
            <person name="Bechman K.B."/>
            <person name="Herman A."/>
            <person name="Abrahante J.E."/>
            <person name="Garbe J."/>
        </authorList>
    </citation>
    <scope>NUCLEOTIDE SEQUENCE</scope>
    <source>
        <strain evidence="5">Duluth1</strain>
        <tissue evidence="5">Whole animal</tissue>
    </source>
</reference>
<evidence type="ECO:0000256" key="2">
    <source>
        <dbReference type="SAM" id="MobiDB-lite"/>
    </source>
</evidence>
<comment type="caution">
    <text evidence="5">The sequence shown here is derived from an EMBL/GenBank/DDBJ whole genome shotgun (WGS) entry which is preliminary data.</text>
</comment>
<dbReference type="InterPro" id="IPR024810">
    <property type="entry name" value="MAB21L/cGLR"/>
</dbReference>
<accession>A0A9D4JQY5</accession>
<organism evidence="5 6">
    <name type="scientific">Dreissena polymorpha</name>
    <name type="common">Zebra mussel</name>
    <name type="synonym">Mytilus polymorpha</name>
    <dbReference type="NCBI Taxonomy" id="45954"/>
    <lineage>
        <taxon>Eukaryota</taxon>
        <taxon>Metazoa</taxon>
        <taxon>Spiralia</taxon>
        <taxon>Lophotrochozoa</taxon>
        <taxon>Mollusca</taxon>
        <taxon>Bivalvia</taxon>
        <taxon>Autobranchia</taxon>
        <taxon>Heteroconchia</taxon>
        <taxon>Euheterodonta</taxon>
        <taxon>Imparidentia</taxon>
        <taxon>Neoheterodontei</taxon>
        <taxon>Myida</taxon>
        <taxon>Dreissenoidea</taxon>
        <taxon>Dreissenidae</taxon>
        <taxon>Dreissena</taxon>
    </lineage>
</organism>
<evidence type="ECO:0000256" key="1">
    <source>
        <dbReference type="ARBA" id="ARBA00008307"/>
    </source>
</evidence>
<dbReference type="AlphaFoldDB" id="A0A9D4JQY5"/>
<dbReference type="SMART" id="SM01265">
    <property type="entry name" value="Mab-21"/>
    <property type="match status" value="1"/>
</dbReference>
<keyword evidence="6" id="KW-1185">Reference proteome</keyword>
<dbReference type="Proteomes" id="UP000828390">
    <property type="component" value="Unassembled WGS sequence"/>
</dbReference>
<comment type="similarity">
    <text evidence="1">Belongs to the mab-21 family.</text>
</comment>
<feature type="domain" description="Mab-21-like nucleotidyltransferase" evidence="3">
    <location>
        <begin position="182"/>
        <end position="268"/>
    </location>
</feature>
<name>A0A9D4JQY5_DREPO</name>
<feature type="region of interest" description="Disordered" evidence="2">
    <location>
        <begin position="1"/>
        <end position="21"/>
    </location>
</feature>
<dbReference type="OrthoDB" id="6141187at2759"/>
<dbReference type="InterPro" id="IPR046906">
    <property type="entry name" value="Mab-21_HhH/H2TH-like"/>
</dbReference>
<proteinExistence type="inferred from homology"/>
<gene>
    <name evidence="5" type="ORF">DPMN_121282</name>
</gene>
<dbReference type="PANTHER" id="PTHR10656:SF69">
    <property type="entry name" value="MAB-21-LIKE HHH_H2TH-LIKE DOMAIN-CONTAINING PROTEIN"/>
    <property type="match status" value="1"/>
</dbReference>
<evidence type="ECO:0000259" key="3">
    <source>
        <dbReference type="Pfam" id="PF03281"/>
    </source>
</evidence>
<feature type="domain" description="Mab-21-like HhH/H2TH-like" evidence="4">
    <location>
        <begin position="279"/>
        <end position="361"/>
    </location>
</feature>
<sequence length="471" mass="53539">MADESIPRDVPGGVPRQGSVSSSHVQFQGELASAETCTVMNFLGYGPYIRQARRDAYKECGRLLTAQSRDGSTWIIAGSKAEGLTSYLESDRDYISVVKGVICLEEGVDSSTIPGETNILRSCSRLSYPGHCRLLLERFGTTASIQFTEALCDDGYGRLFLSSDLYVNACSDVKHTEDVVVHERAGPSTPSTLAKDLHTDLVHALHFYCPGIVTRWATRHRNWPTPNVVQEVVSLGALVTPVGMKGSDYEHVEWRMCFNTAESVLVQNLNDTQVKLYVLLKMVKKDVLKPRKKEFTSFTMKNIVLWIAENNQQLLFHERSLIHWLHEGLDALRVAIDKRELPYYIIPERNLMAACDLDNEQQRAWIATINELIEEGPRIILRLPKIRRAIIAHPEPLRWHSGMKIEMEMLELIKMYRAALGVDMETDIIYQVAKRRQHEIASEVNLEWIMDWRSTGDLVIDLNYAYTSLLM</sequence>
<dbReference type="InterPro" id="IPR046903">
    <property type="entry name" value="Mab-21-like_nuc_Trfase"/>
</dbReference>